<gene>
    <name evidence="1" type="ORF">N495_20125</name>
</gene>
<protein>
    <submittedName>
        <fullName evidence="1">Uncharacterized protein</fullName>
    </submittedName>
</protein>
<dbReference type="PATRIC" id="fig|1379739.3.peg.220"/>
<organism evidence="1 2">
    <name type="scientific">Clostridium botulinum B2 450</name>
    <dbReference type="NCBI Taxonomy" id="1379739"/>
    <lineage>
        <taxon>Bacteria</taxon>
        <taxon>Bacillati</taxon>
        <taxon>Bacillota</taxon>
        <taxon>Clostridia</taxon>
        <taxon>Eubacteriales</taxon>
        <taxon>Clostridiaceae</taxon>
        <taxon>Clostridium</taxon>
    </lineage>
</organism>
<dbReference type="HOGENOM" id="CLU_2286555_0_0_9"/>
<dbReference type="Proteomes" id="UP000032250">
    <property type="component" value="Unassembled WGS sequence"/>
</dbReference>
<evidence type="ECO:0000313" key="2">
    <source>
        <dbReference type="Proteomes" id="UP000032250"/>
    </source>
</evidence>
<dbReference type="EMBL" id="JXSU01000010">
    <property type="protein sequence ID" value="KIS21704.1"/>
    <property type="molecule type" value="Genomic_DNA"/>
</dbReference>
<dbReference type="OrthoDB" id="2943842at2"/>
<accession>A0A0D1AEU9</accession>
<sequence>MKFYEFNDFGYYALIGANTKEEAIKYYEKTVCDIEDNDGEPMELTKDEALERVMNAMNGELSKSDIEKDIEESINSKQPFLALIDECLI</sequence>
<dbReference type="AlphaFoldDB" id="A0A0D1AEU9"/>
<name>A0A0D1AEU9_CLOBO</name>
<reference evidence="1 2" key="1">
    <citation type="submission" date="2014-06" db="EMBL/GenBank/DDBJ databases">
        <title>Genome characterization of distinct group I Clostridium botulinum lineages.</title>
        <authorList>
            <person name="Giordani F."/>
            <person name="Anselmo A."/>
            <person name="Fillo S."/>
            <person name="Palozzi A.M."/>
            <person name="Fortunato A."/>
            <person name="Gentile B."/>
            <person name="Ciammaruconi A."/>
            <person name="Anniballi F."/>
            <person name="De Medici D."/>
            <person name="Lista F."/>
        </authorList>
    </citation>
    <scope>NUCLEOTIDE SEQUENCE [LARGE SCALE GENOMIC DNA]</scope>
    <source>
        <strain evidence="1 2">B2 450</strain>
        <plasmid evidence="1">p_B2_450</plasmid>
    </source>
</reference>
<geneLocation type="plasmid" evidence="1">
    <name>p_B2_450</name>
</geneLocation>
<proteinExistence type="predicted"/>
<keyword evidence="1" id="KW-0614">Plasmid</keyword>
<comment type="caution">
    <text evidence="1">The sequence shown here is derived from an EMBL/GenBank/DDBJ whole genome shotgun (WGS) entry which is preliminary data.</text>
</comment>
<dbReference type="RefSeq" id="WP_043032762.1">
    <property type="nucleotide sequence ID" value="NZ_JXSU01000010.1"/>
</dbReference>
<evidence type="ECO:0000313" key="1">
    <source>
        <dbReference type="EMBL" id="KIS21704.1"/>
    </source>
</evidence>